<organism evidence="2 3">
    <name type="scientific">Cotesia glomerata</name>
    <name type="common">Lepidopteran parasitic wasp</name>
    <name type="synonym">Apanteles glomeratus</name>
    <dbReference type="NCBI Taxonomy" id="32391"/>
    <lineage>
        <taxon>Eukaryota</taxon>
        <taxon>Metazoa</taxon>
        <taxon>Ecdysozoa</taxon>
        <taxon>Arthropoda</taxon>
        <taxon>Hexapoda</taxon>
        <taxon>Insecta</taxon>
        <taxon>Pterygota</taxon>
        <taxon>Neoptera</taxon>
        <taxon>Endopterygota</taxon>
        <taxon>Hymenoptera</taxon>
        <taxon>Apocrita</taxon>
        <taxon>Ichneumonoidea</taxon>
        <taxon>Braconidae</taxon>
        <taxon>Microgastrinae</taxon>
        <taxon>Cotesia</taxon>
    </lineage>
</organism>
<name>A0AAV7I962_COTGL</name>
<dbReference type="Proteomes" id="UP000826195">
    <property type="component" value="Unassembled WGS sequence"/>
</dbReference>
<feature type="compositionally biased region" description="Polar residues" evidence="1">
    <location>
        <begin position="111"/>
        <end position="134"/>
    </location>
</feature>
<evidence type="ECO:0000313" key="3">
    <source>
        <dbReference type="Proteomes" id="UP000826195"/>
    </source>
</evidence>
<accession>A0AAV7I962</accession>
<feature type="region of interest" description="Disordered" evidence="1">
    <location>
        <begin position="111"/>
        <end position="153"/>
    </location>
</feature>
<reference evidence="2 3" key="1">
    <citation type="journal article" date="2021" name="J. Hered.">
        <title>A chromosome-level genome assembly of the parasitoid wasp, Cotesia glomerata (Hymenoptera: Braconidae).</title>
        <authorList>
            <person name="Pinto B.J."/>
            <person name="Weis J.J."/>
            <person name="Gamble T."/>
            <person name="Ode P.J."/>
            <person name="Paul R."/>
            <person name="Zaspel J.M."/>
        </authorList>
    </citation>
    <scope>NUCLEOTIDE SEQUENCE [LARGE SCALE GENOMIC DNA]</scope>
    <source>
        <strain evidence="2">CgM1</strain>
    </source>
</reference>
<proteinExistence type="predicted"/>
<comment type="caution">
    <text evidence="2">The sequence shown here is derived from an EMBL/GenBank/DDBJ whole genome shotgun (WGS) entry which is preliminary data.</text>
</comment>
<feature type="compositionally biased region" description="Pro residues" evidence="1">
    <location>
        <begin position="144"/>
        <end position="153"/>
    </location>
</feature>
<gene>
    <name evidence="2" type="ORF">KQX54_003777</name>
</gene>
<sequence>MNRTEGKREREVSFWRSWSLVVVVRLRGELSRLWESSPEGRKRTEESFFDEVLGRAATDGCWCSPVLIAIVAQASTTYYTPYTTKFSRRFFTRRLLPHCDTTTGLVPSVLNVSATPGQKSPTSLGAHPNQTKPTPTQPWYPYLDPFPEPRPQR</sequence>
<evidence type="ECO:0000256" key="1">
    <source>
        <dbReference type="SAM" id="MobiDB-lite"/>
    </source>
</evidence>
<dbReference type="AlphaFoldDB" id="A0AAV7I962"/>
<dbReference type="EMBL" id="JAHXZJ010001864">
    <property type="protein sequence ID" value="KAH0548880.1"/>
    <property type="molecule type" value="Genomic_DNA"/>
</dbReference>
<keyword evidence="3" id="KW-1185">Reference proteome</keyword>
<protein>
    <submittedName>
        <fullName evidence="2">Uncharacterized protein</fullName>
    </submittedName>
</protein>
<evidence type="ECO:0000313" key="2">
    <source>
        <dbReference type="EMBL" id="KAH0548880.1"/>
    </source>
</evidence>